<keyword evidence="7" id="KW-1185">Reference proteome</keyword>
<keyword evidence="2" id="KW-0058">Aromatic hydrocarbons catabolism</keyword>
<organism evidence="6 7">
    <name type="scientific">Circinella minor</name>
    <dbReference type="NCBI Taxonomy" id="1195481"/>
    <lineage>
        <taxon>Eukaryota</taxon>
        <taxon>Fungi</taxon>
        <taxon>Fungi incertae sedis</taxon>
        <taxon>Mucoromycota</taxon>
        <taxon>Mucoromycotina</taxon>
        <taxon>Mucoromycetes</taxon>
        <taxon>Mucorales</taxon>
        <taxon>Lichtheimiaceae</taxon>
        <taxon>Circinella</taxon>
    </lineage>
</organism>
<dbReference type="PANTHER" id="PTHR21661:SF35">
    <property type="entry name" value="EPOXIDE HYDROLASE"/>
    <property type="match status" value="1"/>
</dbReference>
<dbReference type="SUPFAM" id="SSF53474">
    <property type="entry name" value="alpha/beta-Hydrolases"/>
    <property type="match status" value="1"/>
</dbReference>
<gene>
    <name evidence="6" type="ORF">INT45_001728</name>
</gene>
<feature type="active site" description="Proton donor" evidence="4">
    <location>
        <position position="338"/>
    </location>
</feature>
<dbReference type="Gene3D" id="3.40.50.1820">
    <property type="entry name" value="alpha/beta hydrolase"/>
    <property type="match status" value="1"/>
</dbReference>
<evidence type="ECO:0000256" key="1">
    <source>
        <dbReference type="ARBA" id="ARBA00010088"/>
    </source>
</evidence>
<dbReference type="PIRSF" id="PIRSF001112">
    <property type="entry name" value="Epoxide_hydrolase"/>
    <property type="match status" value="1"/>
</dbReference>
<protein>
    <recommendedName>
        <fullName evidence="5">Epoxide hydrolase N-terminal domain-containing protein</fullName>
    </recommendedName>
</protein>
<dbReference type="InterPro" id="IPR016292">
    <property type="entry name" value="Epoxide_hydrolase"/>
</dbReference>
<dbReference type="PRINTS" id="PR00412">
    <property type="entry name" value="EPOXHYDRLASE"/>
</dbReference>
<dbReference type="InterPro" id="IPR000639">
    <property type="entry name" value="Epox_hydrolase-like"/>
</dbReference>
<accession>A0A8H7S7Z1</accession>
<dbReference type="EMBL" id="JAEPRB010000061">
    <property type="protein sequence ID" value="KAG2223422.1"/>
    <property type="molecule type" value="Genomic_DNA"/>
</dbReference>
<dbReference type="InterPro" id="IPR010497">
    <property type="entry name" value="Epoxide_hydro_N"/>
</dbReference>
<evidence type="ECO:0000313" key="6">
    <source>
        <dbReference type="EMBL" id="KAG2223422.1"/>
    </source>
</evidence>
<evidence type="ECO:0000259" key="5">
    <source>
        <dbReference type="Pfam" id="PF06441"/>
    </source>
</evidence>
<dbReference type="AlphaFoldDB" id="A0A8H7S7Z1"/>
<dbReference type="GO" id="GO:0004301">
    <property type="term" value="F:epoxide hydrolase activity"/>
    <property type="evidence" value="ECO:0007669"/>
    <property type="project" value="TreeGrafter"/>
</dbReference>
<evidence type="ECO:0000256" key="2">
    <source>
        <dbReference type="ARBA" id="ARBA00022797"/>
    </source>
</evidence>
<sequence>MTIGPFKIPSIPPRQLELLKEKLNNVEYPNELEKNSTVGWKYGAPRWAVEPLVQSWLHDYDWEKARVKMNEWNHYHAMIHGLHVHFIHEPSDKPDAIPLLLMNGWPSNFYEFYKVIKPLRDGDNGNQSFHVVIPSLPGYGFSEAPKSPGYGIAKYGTMMNELMITLGYNTYYTYLLAGSDWGSNIGNWMARNCSEQCKGFHSVMPLCLPPSPTTRPSLLWSHPKAVVKYLISRLLGTEAVYGSGIEAEELAFADLAADPEAGYRAIQGTRPYTLAFGLTDSPVGLLAWMLEKYHNWSYHPSGKQDMEALPDTISTDDFLTLVTIYWMTGSMSSSTRLYYEAFHEDQSMSTCMGRVEIPTAIIQFPAELAKFPRDWVETNVNLQQYSEPEMGGHFPALETSEILVNDIQRFGKLLKTKKWIQ</sequence>
<feature type="active site" description="Nucleophile" evidence="4">
    <location>
        <position position="180"/>
    </location>
</feature>
<dbReference type="Pfam" id="PF06441">
    <property type="entry name" value="EHN"/>
    <property type="match status" value="1"/>
</dbReference>
<comment type="caution">
    <text evidence="6">The sequence shown here is derived from an EMBL/GenBank/DDBJ whole genome shotgun (WGS) entry which is preliminary data.</text>
</comment>
<evidence type="ECO:0000256" key="4">
    <source>
        <dbReference type="PIRSR" id="PIRSR001112-1"/>
    </source>
</evidence>
<dbReference type="Proteomes" id="UP000646827">
    <property type="component" value="Unassembled WGS sequence"/>
</dbReference>
<evidence type="ECO:0000256" key="3">
    <source>
        <dbReference type="ARBA" id="ARBA00022801"/>
    </source>
</evidence>
<dbReference type="OrthoDB" id="7130006at2759"/>
<dbReference type="PANTHER" id="PTHR21661">
    <property type="entry name" value="EPOXIDE HYDROLASE 1-RELATED"/>
    <property type="match status" value="1"/>
</dbReference>
<feature type="domain" description="Epoxide hydrolase N-terminal" evidence="5">
    <location>
        <begin position="5"/>
        <end position="112"/>
    </location>
</feature>
<dbReference type="InterPro" id="IPR029058">
    <property type="entry name" value="AB_hydrolase_fold"/>
</dbReference>
<name>A0A8H7S7Z1_9FUNG</name>
<evidence type="ECO:0000313" key="7">
    <source>
        <dbReference type="Proteomes" id="UP000646827"/>
    </source>
</evidence>
<keyword evidence="3" id="KW-0378">Hydrolase</keyword>
<comment type="similarity">
    <text evidence="1">Belongs to the peptidase S33 family.</text>
</comment>
<proteinExistence type="inferred from homology"/>
<feature type="active site" description="Proton acceptor" evidence="4">
    <location>
        <position position="393"/>
    </location>
</feature>
<reference evidence="6 7" key="1">
    <citation type="submission" date="2020-12" db="EMBL/GenBank/DDBJ databases">
        <title>Metabolic potential, ecology and presence of endohyphal bacteria is reflected in genomic diversity of Mucoromycotina.</title>
        <authorList>
            <person name="Muszewska A."/>
            <person name="Okrasinska A."/>
            <person name="Steczkiewicz K."/>
            <person name="Drgas O."/>
            <person name="Orlowska M."/>
            <person name="Perlinska-Lenart U."/>
            <person name="Aleksandrzak-Piekarczyk T."/>
            <person name="Szatraj K."/>
            <person name="Zielenkiewicz U."/>
            <person name="Pilsyk S."/>
            <person name="Malc E."/>
            <person name="Mieczkowski P."/>
            <person name="Kruszewska J.S."/>
            <person name="Biernat P."/>
            <person name="Pawlowska J."/>
        </authorList>
    </citation>
    <scope>NUCLEOTIDE SEQUENCE [LARGE SCALE GENOMIC DNA]</scope>
    <source>
        <strain evidence="6 7">CBS 142.35</strain>
    </source>
</reference>
<dbReference type="GO" id="GO:0097176">
    <property type="term" value="P:epoxide metabolic process"/>
    <property type="evidence" value="ECO:0007669"/>
    <property type="project" value="TreeGrafter"/>
</dbReference>